<dbReference type="AlphaFoldDB" id="A0A5N1IPQ2"/>
<reference evidence="2 3" key="1">
    <citation type="submission" date="2019-09" db="EMBL/GenBank/DDBJ databases">
        <title>Genome sequence of Adhaeribacter sp. M2.</title>
        <authorList>
            <person name="Srinivasan S."/>
        </authorList>
    </citation>
    <scope>NUCLEOTIDE SEQUENCE [LARGE SCALE GENOMIC DNA]</scope>
    <source>
        <strain evidence="2 3">M2</strain>
    </source>
</reference>
<keyword evidence="3" id="KW-1185">Reference proteome</keyword>
<keyword evidence="1" id="KW-0472">Membrane</keyword>
<feature type="transmembrane region" description="Helical" evidence="1">
    <location>
        <begin position="49"/>
        <end position="69"/>
    </location>
</feature>
<keyword evidence="1" id="KW-0812">Transmembrane</keyword>
<evidence type="ECO:0000256" key="1">
    <source>
        <dbReference type="SAM" id="Phobius"/>
    </source>
</evidence>
<organism evidence="2 3">
    <name type="scientific">Adhaeribacter soli</name>
    <dbReference type="NCBI Taxonomy" id="2607655"/>
    <lineage>
        <taxon>Bacteria</taxon>
        <taxon>Pseudomonadati</taxon>
        <taxon>Bacteroidota</taxon>
        <taxon>Cytophagia</taxon>
        <taxon>Cytophagales</taxon>
        <taxon>Hymenobacteraceae</taxon>
        <taxon>Adhaeribacter</taxon>
    </lineage>
</organism>
<protein>
    <submittedName>
        <fullName evidence="2">Uncharacterized protein</fullName>
    </submittedName>
</protein>
<proteinExistence type="predicted"/>
<dbReference type="RefSeq" id="WP_150905599.1">
    <property type="nucleotide sequence ID" value="NZ_VTWT01000012.1"/>
</dbReference>
<dbReference type="Proteomes" id="UP000326570">
    <property type="component" value="Unassembled WGS sequence"/>
</dbReference>
<feature type="transmembrane region" description="Helical" evidence="1">
    <location>
        <begin position="16"/>
        <end position="37"/>
    </location>
</feature>
<evidence type="ECO:0000313" key="2">
    <source>
        <dbReference type="EMBL" id="KAA9325450.1"/>
    </source>
</evidence>
<dbReference type="EMBL" id="VTWT01000012">
    <property type="protein sequence ID" value="KAA9325450.1"/>
    <property type="molecule type" value="Genomic_DNA"/>
</dbReference>
<name>A0A5N1IPQ2_9BACT</name>
<comment type="caution">
    <text evidence="2">The sequence shown here is derived from an EMBL/GenBank/DDBJ whole genome shotgun (WGS) entry which is preliminary data.</text>
</comment>
<accession>A0A5N1IPQ2</accession>
<evidence type="ECO:0000313" key="3">
    <source>
        <dbReference type="Proteomes" id="UP000326570"/>
    </source>
</evidence>
<keyword evidence="1" id="KW-1133">Transmembrane helix</keyword>
<sequence>MFEPSHRNPESKYTRFLRIFTLIMTLLYPALGIFLIFSSQEQVRLDENIKLILGIVLLIYGIIRFVRVYKQHFKPRRDRFSNEE</sequence>
<gene>
    <name evidence="2" type="ORF">F0P94_17850</name>
</gene>